<sequence>MKRMSSLQKRTVLTPTKSSRDCSRARNQAQSTSGERALAHSEVLSDPSTVANRELQYRQSPH</sequence>
<dbReference type="EMBL" id="CASHTH010004464">
    <property type="protein sequence ID" value="CAI8057664.1"/>
    <property type="molecule type" value="Genomic_DNA"/>
</dbReference>
<reference evidence="2" key="1">
    <citation type="submission" date="2023-03" db="EMBL/GenBank/DDBJ databases">
        <authorList>
            <person name="Steffen K."/>
            <person name="Cardenas P."/>
        </authorList>
    </citation>
    <scope>NUCLEOTIDE SEQUENCE</scope>
</reference>
<evidence type="ECO:0000313" key="3">
    <source>
        <dbReference type="Proteomes" id="UP001174909"/>
    </source>
</evidence>
<comment type="caution">
    <text evidence="2">The sequence shown here is derived from an EMBL/GenBank/DDBJ whole genome shotgun (WGS) entry which is preliminary data.</text>
</comment>
<proteinExistence type="predicted"/>
<feature type="compositionally biased region" description="Polar residues" evidence="1">
    <location>
        <begin position="25"/>
        <end position="34"/>
    </location>
</feature>
<evidence type="ECO:0000313" key="2">
    <source>
        <dbReference type="EMBL" id="CAI8057664.1"/>
    </source>
</evidence>
<keyword evidence="3" id="KW-1185">Reference proteome</keyword>
<evidence type="ECO:0000256" key="1">
    <source>
        <dbReference type="SAM" id="MobiDB-lite"/>
    </source>
</evidence>
<organism evidence="2 3">
    <name type="scientific">Geodia barretti</name>
    <name type="common">Barrett's horny sponge</name>
    <dbReference type="NCBI Taxonomy" id="519541"/>
    <lineage>
        <taxon>Eukaryota</taxon>
        <taxon>Metazoa</taxon>
        <taxon>Porifera</taxon>
        <taxon>Demospongiae</taxon>
        <taxon>Heteroscleromorpha</taxon>
        <taxon>Tetractinellida</taxon>
        <taxon>Astrophorina</taxon>
        <taxon>Geodiidae</taxon>
        <taxon>Geodia</taxon>
    </lineage>
</organism>
<gene>
    <name evidence="2" type="ORF">GBAR_LOCUS31417</name>
</gene>
<accession>A0AA35U1I4</accession>
<name>A0AA35U1I4_GEOBA</name>
<feature type="non-terminal residue" evidence="2">
    <location>
        <position position="1"/>
    </location>
</feature>
<feature type="region of interest" description="Disordered" evidence="1">
    <location>
        <begin position="1"/>
        <end position="62"/>
    </location>
</feature>
<feature type="compositionally biased region" description="Polar residues" evidence="1">
    <location>
        <begin position="1"/>
        <end position="17"/>
    </location>
</feature>
<dbReference type="Proteomes" id="UP001174909">
    <property type="component" value="Unassembled WGS sequence"/>
</dbReference>
<protein>
    <submittedName>
        <fullName evidence="2">Uncharacterized protein</fullName>
    </submittedName>
</protein>
<feature type="compositionally biased region" description="Polar residues" evidence="1">
    <location>
        <begin position="46"/>
        <end position="62"/>
    </location>
</feature>
<dbReference type="AlphaFoldDB" id="A0AA35U1I4"/>